<reference evidence="2 3" key="1">
    <citation type="submission" date="2017-05" db="EMBL/GenBank/DDBJ databases">
        <authorList>
            <person name="Varghese N."/>
            <person name="Submissions S."/>
        </authorList>
    </citation>
    <scope>NUCLEOTIDE SEQUENCE [LARGE SCALE GENOMIC DNA]</scope>
    <source>
        <strain evidence="2 3">DSM 21985</strain>
    </source>
</reference>
<gene>
    <name evidence="2" type="ORF">SAMN06265219_109180</name>
</gene>
<proteinExistence type="predicted"/>
<accession>A0A521DWQ1</accession>
<evidence type="ECO:0000313" key="3">
    <source>
        <dbReference type="Proteomes" id="UP000317557"/>
    </source>
</evidence>
<evidence type="ECO:0000259" key="1">
    <source>
        <dbReference type="Pfam" id="PF13643"/>
    </source>
</evidence>
<dbReference type="Proteomes" id="UP000317557">
    <property type="component" value="Unassembled WGS sequence"/>
</dbReference>
<name>A0A521DWQ1_9BACT</name>
<organism evidence="2 3">
    <name type="scientific">Gracilimonas mengyeensis</name>
    <dbReference type="NCBI Taxonomy" id="1302730"/>
    <lineage>
        <taxon>Bacteria</taxon>
        <taxon>Pseudomonadati</taxon>
        <taxon>Balneolota</taxon>
        <taxon>Balneolia</taxon>
        <taxon>Balneolales</taxon>
        <taxon>Balneolaceae</taxon>
        <taxon>Gracilimonas</taxon>
    </lineage>
</organism>
<dbReference type="EMBL" id="FXTP01000009">
    <property type="protein sequence ID" value="SMO76127.1"/>
    <property type="molecule type" value="Genomic_DNA"/>
</dbReference>
<keyword evidence="3" id="KW-1185">Reference proteome</keyword>
<evidence type="ECO:0000313" key="2">
    <source>
        <dbReference type="EMBL" id="SMO76127.1"/>
    </source>
</evidence>
<dbReference type="InterPro" id="IPR025285">
    <property type="entry name" value="DUF4145"/>
</dbReference>
<feature type="domain" description="DUF4145" evidence="1">
    <location>
        <begin position="71"/>
        <end position="157"/>
    </location>
</feature>
<protein>
    <recommendedName>
        <fullName evidence="1">DUF4145 domain-containing protein</fullName>
    </recommendedName>
</protein>
<sequence length="187" mass="20930">MGNELKRDGIAEIISSYSCDACLRIIPIYWDIDGWTGQNVPVVNNPEMIMTVKEDFDFENVPDSIKSEIDEALDCLSVNAYHGFAALCRRSVQAICDNLGADGSTKVQNQITELLEMMGLDKEWEDMAKQIMLTGHDGAHPQLPEVNLKRASVLISLLQDLTYQLYTRPGKIKEAAKLRKEAIQKGK</sequence>
<dbReference type="Pfam" id="PF13643">
    <property type="entry name" value="DUF4145"/>
    <property type="match status" value="1"/>
</dbReference>
<dbReference type="AlphaFoldDB" id="A0A521DWQ1"/>